<sequence length="337" mass="36977">MPGILDPIQIGSLQLKNRVVMSPMCQYQASNQQGVAENWHLIHYVSRAIGGTGLILLEMTDVEPKGRITEECLGIYDEAQIEALQRIVEECHRHGAKVGLQISHAGRKSTISGSDIVAPSAVSFSDKSPIPRELLQEEIKELVTKFGRSAELAVKAGFDCIELHAAHGYLLHQFMSPLSNKRTDAYGDRAKFPLEVIAEVKSKLPAGMPLICRVSAVEYHEDGYTFEELAEMCEAFKSHGVDVFDVSTGGNVPLRPQAYPAFRLNYAEALKKKLGVTVMSVGSLDDPKVAEAAVRNGQTDMVCIGKGLLRSPYWVKEAAIVLKQDHVLPGVYNLGYE</sequence>
<accession>A0ABX0JBJ1</accession>
<comment type="cofactor">
    <cofactor evidence="1">
        <name>FMN</name>
        <dbReference type="ChEBI" id="CHEBI:58210"/>
    </cofactor>
</comment>
<evidence type="ECO:0000259" key="6">
    <source>
        <dbReference type="Pfam" id="PF00724"/>
    </source>
</evidence>
<evidence type="ECO:0000256" key="2">
    <source>
        <dbReference type="ARBA" id="ARBA00022630"/>
    </source>
</evidence>
<dbReference type="Proteomes" id="UP001165962">
    <property type="component" value="Unassembled WGS sequence"/>
</dbReference>
<keyword evidence="4" id="KW-0521">NADP</keyword>
<dbReference type="RefSeq" id="WP_166150654.1">
    <property type="nucleotide sequence ID" value="NZ_JAAOIW010000004.1"/>
</dbReference>
<evidence type="ECO:0000256" key="1">
    <source>
        <dbReference type="ARBA" id="ARBA00001917"/>
    </source>
</evidence>
<keyword evidence="2" id="KW-0285">Flavoprotein</keyword>
<organism evidence="7 8">
    <name type="scientific">Paenibacillus agricola</name>
    <dbReference type="NCBI Taxonomy" id="2716264"/>
    <lineage>
        <taxon>Bacteria</taxon>
        <taxon>Bacillati</taxon>
        <taxon>Bacillota</taxon>
        <taxon>Bacilli</taxon>
        <taxon>Bacillales</taxon>
        <taxon>Paenibacillaceae</taxon>
        <taxon>Paenibacillus</taxon>
    </lineage>
</organism>
<dbReference type="PANTHER" id="PTHR43303:SF4">
    <property type="entry name" value="NADPH DEHYDROGENASE C23G7.10C-RELATED"/>
    <property type="match status" value="1"/>
</dbReference>
<evidence type="ECO:0000256" key="5">
    <source>
        <dbReference type="ARBA" id="ARBA00023002"/>
    </source>
</evidence>
<evidence type="ECO:0000313" key="8">
    <source>
        <dbReference type="Proteomes" id="UP001165962"/>
    </source>
</evidence>
<gene>
    <name evidence="7" type="ORF">G9U52_14670</name>
</gene>
<comment type="caution">
    <text evidence="7">The sequence shown here is derived from an EMBL/GenBank/DDBJ whole genome shotgun (WGS) entry which is preliminary data.</text>
</comment>
<dbReference type="Pfam" id="PF00724">
    <property type="entry name" value="Oxidored_FMN"/>
    <property type="match status" value="1"/>
</dbReference>
<dbReference type="CDD" id="cd02932">
    <property type="entry name" value="OYE_YqiM_FMN"/>
    <property type="match status" value="1"/>
</dbReference>
<protein>
    <submittedName>
        <fullName evidence="7">NADH:flavin oxidoreductase/NADH oxidase</fullName>
    </submittedName>
</protein>
<evidence type="ECO:0000313" key="7">
    <source>
        <dbReference type="EMBL" id="NHN31080.1"/>
    </source>
</evidence>
<keyword evidence="5" id="KW-0560">Oxidoreductase</keyword>
<evidence type="ECO:0000256" key="3">
    <source>
        <dbReference type="ARBA" id="ARBA00022643"/>
    </source>
</evidence>
<feature type="domain" description="NADH:flavin oxidoreductase/NADH oxidase N-terminal" evidence="6">
    <location>
        <begin position="5"/>
        <end position="319"/>
    </location>
</feature>
<dbReference type="Gene3D" id="3.20.20.70">
    <property type="entry name" value="Aldolase class I"/>
    <property type="match status" value="1"/>
</dbReference>
<dbReference type="InterPro" id="IPR044152">
    <property type="entry name" value="YqjM-like"/>
</dbReference>
<dbReference type="PANTHER" id="PTHR43303">
    <property type="entry name" value="NADPH DEHYDROGENASE C23G7.10C-RELATED"/>
    <property type="match status" value="1"/>
</dbReference>
<dbReference type="InterPro" id="IPR001155">
    <property type="entry name" value="OxRdtase_FMN_N"/>
</dbReference>
<keyword evidence="3" id="KW-0288">FMN</keyword>
<evidence type="ECO:0000256" key="4">
    <source>
        <dbReference type="ARBA" id="ARBA00022857"/>
    </source>
</evidence>
<reference evidence="7" key="1">
    <citation type="submission" date="2020-03" db="EMBL/GenBank/DDBJ databases">
        <title>Draft sequencing of Paenibacilllus sp. S3N08.</title>
        <authorList>
            <person name="Kim D.-U."/>
        </authorList>
    </citation>
    <scope>NUCLEOTIDE SEQUENCE</scope>
    <source>
        <strain evidence="7">S3N08</strain>
    </source>
</reference>
<dbReference type="EMBL" id="JAAOIW010000004">
    <property type="protein sequence ID" value="NHN31080.1"/>
    <property type="molecule type" value="Genomic_DNA"/>
</dbReference>
<keyword evidence="8" id="KW-1185">Reference proteome</keyword>
<proteinExistence type="predicted"/>
<dbReference type="SUPFAM" id="SSF51395">
    <property type="entry name" value="FMN-linked oxidoreductases"/>
    <property type="match status" value="1"/>
</dbReference>
<name>A0ABX0JBJ1_9BACL</name>
<dbReference type="InterPro" id="IPR013785">
    <property type="entry name" value="Aldolase_TIM"/>
</dbReference>